<dbReference type="Pfam" id="PF18593">
    <property type="entry name" value="CdiI_2"/>
    <property type="match status" value="1"/>
</dbReference>
<evidence type="ECO:0000313" key="2">
    <source>
        <dbReference type="EMBL" id="MTD25455.1"/>
    </source>
</evidence>
<protein>
    <recommendedName>
        <fullName evidence="1">CdiI immunity protein domain-containing protein</fullName>
    </recommendedName>
</protein>
<reference evidence="2 3" key="1">
    <citation type="submission" date="2019-11" db="EMBL/GenBank/DDBJ databases">
        <title>Erwinia sp. nov., isolated from feces of birds in Tibet plateau of China.</title>
        <authorList>
            <person name="Ge Y."/>
        </authorList>
    </citation>
    <scope>NUCLEOTIDE SEQUENCE [LARGE SCALE GENOMIC DNA]</scope>
    <source>
        <strain evidence="2 3">J316</strain>
    </source>
</reference>
<dbReference type="RefSeq" id="WP_154750805.1">
    <property type="nucleotide sequence ID" value="NZ_WLZX01000001.1"/>
</dbReference>
<dbReference type="EMBL" id="WLZX01000001">
    <property type="protein sequence ID" value="MTD25455.1"/>
    <property type="molecule type" value="Genomic_DNA"/>
</dbReference>
<proteinExistence type="predicted"/>
<comment type="caution">
    <text evidence="2">The sequence shown here is derived from an EMBL/GenBank/DDBJ whole genome shotgun (WGS) entry which is preliminary data.</text>
</comment>
<accession>A0ABW9R7B2</accession>
<organism evidence="2 3">
    <name type="scientific">Erwinia sorbitola</name>
    <dbReference type="NCBI Taxonomy" id="2681984"/>
    <lineage>
        <taxon>Bacteria</taxon>
        <taxon>Pseudomonadati</taxon>
        <taxon>Pseudomonadota</taxon>
        <taxon>Gammaproteobacteria</taxon>
        <taxon>Enterobacterales</taxon>
        <taxon>Erwiniaceae</taxon>
        <taxon>Erwinia</taxon>
    </lineage>
</organism>
<evidence type="ECO:0000313" key="3">
    <source>
        <dbReference type="Proteomes" id="UP000480164"/>
    </source>
</evidence>
<gene>
    <name evidence="2" type="ORF">GK011_00625</name>
</gene>
<dbReference type="Proteomes" id="UP000480164">
    <property type="component" value="Unassembled WGS sequence"/>
</dbReference>
<evidence type="ECO:0000259" key="1">
    <source>
        <dbReference type="Pfam" id="PF18593"/>
    </source>
</evidence>
<sequence length="97" mass="11322">MKKYESMRLFFKIFFGQDAEVWGETYQEIIDAYVVFQDGVDQQLIVEVDDFLACYPDNSSAKPALEKFCGGMSYLRPSPVEFLIWLSAYLKQKREAQ</sequence>
<name>A0ABW9R7B2_9GAMM</name>
<keyword evidence="3" id="KW-1185">Reference proteome</keyword>
<dbReference type="InterPro" id="IPR041129">
    <property type="entry name" value="CdiI_2"/>
</dbReference>
<feature type="domain" description="CdiI immunity protein" evidence="1">
    <location>
        <begin position="3"/>
        <end position="71"/>
    </location>
</feature>